<evidence type="ECO:0000313" key="3">
    <source>
        <dbReference type="Proteomes" id="UP000503462"/>
    </source>
</evidence>
<dbReference type="Proteomes" id="UP000503462">
    <property type="component" value="Chromosome 3"/>
</dbReference>
<feature type="compositionally biased region" description="Polar residues" evidence="1">
    <location>
        <begin position="280"/>
        <end position="292"/>
    </location>
</feature>
<proteinExistence type="predicted"/>
<feature type="region of interest" description="Disordered" evidence="1">
    <location>
        <begin position="428"/>
        <end position="466"/>
    </location>
</feature>
<feature type="region of interest" description="Disordered" evidence="1">
    <location>
        <begin position="1"/>
        <end position="34"/>
    </location>
</feature>
<feature type="compositionally biased region" description="Polar residues" evidence="1">
    <location>
        <begin position="493"/>
        <end position="512"/>
    </location>
</feature>
<feature type="compositionally biased region" description="Basic and acidic residues" evidence="1">
    <location>
        <begin position="265"/>
        <end position="278"/>
    </location>
</feature>
<organism evidence="2 3">
    <name type="scientific">Peltaster fructicola</name>
    <dbReference type="NCBI Taxonomy" id="286661"/>
    <lineage>
        <taxon>Eukaryota</taxon>
        <taxon>Fungi</taxon>
        <taxon>Dikarya</taxon>
        <taxon>Ascomycota</taxon>
        <taxon>Pezizomycotina</taxon>
        <taxon>Dothideomycetes</taxon>
        <taxon>Dothideomycetes incertae sedis</taxon>
        <taxon>Peltaster</taxon>
    </lineage>
</organism>
<evidence type="ECO:0000313" key="2">
    <source>
        <dbReference type="EMBL" id="QIW99599.1"/>
    </source>
</evidence>
<accession>A0A6H0XYV3</accession>
<dbReference type="AlphaFoldDB" id="A0A6H0XYV3"/>
<dbReference type="OrthoDB" id="419770at2759"/>
<protein>
    <submittedName>
        <fullName evidence="2">Uncharacterized protein</fullName>
    </submittedName>
</protein>
<feature type="region of interest" description="Disordered" evidence="1">
    <location>
        <begin position="265"/>
        <end position="301"/>
    </location>
</feature>
<reference evidence="2 3" key="1">
    <citation type="journal article" date="2016" name="Sci. Rep.">
        <title>Peltaster fructicola genome reveals evolution from an invasive phytopathogen to an ectophytic parasite.</title>
        <authorList>
            <person name="Xu C."/>
            <person name="Chen H."/>
            <person name="Gleason M.L."/>
            <person name="Xu J.R."/>
            <person name="Liu H."/>
            <person name="Zhang R."/>
            <person name="Sun G."/>
        </authorList>
    </citation>
    <scope>NUCLEOTIDE SEQUENCE [LARGE SCALE GENOMIC DNA]</scope>
    <source>
        <strain evidence="2 3">LNHT1506</strain>
    </source>
</reference>
<dbReference type="EMBL" id="CP051141">
    <property type="protein sequence ID" value="QIW99599.1"/>
    <property type="molecule type" value="Genomic_DNA"/>
</dbReference>
<feature type="region of interest" description="Disordered" evidence="1">
    <location>
        <begin position="491"/>
        <end position="592"/>
    </location>
</feature>
<evidence type="ECO:0000256" key="1">
    <source>
        <dbReference type="SAM" id="MobiDB-lite"/>
    </source>
</evidence>
<name>A0A6H0XYV3_9PEZI</name>
<sequence>MPPAVGAFYTDGQMPKTPVNDEVEIAPCEPPPPPRQTYKIKRKRVVTQPPAMDVLDGEQIIPTIEMSEAISNSPDIPSPMLELTTPTSGLLAPMPQIFRSLTPPKTPARLLTSFDSPVQEWGMINSSERRPFERTGSIGSSFSDSSLSSLGSTAFSAVSPIEDNTDPFLEEGEHIVAPFAQSASPDAKRAKTNRRAMWTPAMDEHLWMTYMAYLSDPTLTPFKMLPGTAPPLGVCHRVAAKAKRTWRDHKTVSGSISLDSIFARPQREGSPDTIRPESSKMAQLTAQSQWPRSESETRKRLRGLCKKRPSLSAYYQRILRTRSPSPFDTTMTAVGSDASSAFSSVDMKMSSSHPPAHRCSQMDLLLNSPARTCLAHDRSGRIDQQIGLGLDTRAPTLASPFDEISSRSHLLQSSAATKSLGRDFNRSAPFLDSPFEGAPTAPRSLKRRFRSDEEKPKRLPLQGIFGHTEPLTGLRNRGFSLGTNADEMATFFNPPSLQSPAYLQAPTPASSSQDHDMLDTPDLSMLGPPGSRSAPRRLAEPTPRLGSPFVEACSTSRQFNTFPRSIFPNADNPQPFQRRLQELLSQPPQPGL</sequence>
<feature type="compositionally biased region" description="Polar residues" evidence="1">
    <location>
        <begin position="553"/>
        <end position="563"/>
    </location>
</feature>
<keyword evidence="3" id="KW-1185">Reference proteome</keyword>
<gene>
    <name evidence="2" type="ORF">AMS68_005117</name>
</gene>